<accession>A0A2R5GC39</accession>
<organism evidence="8 9">
    <name type="scientific">Hondaea fermentalgiana</name>
    <dbReference type="NCBI Taxonomy" id="2315210"/>
    <lineage>
        <taxon>Eukaryota</taxon>
        <taxon>Sar</taxon>
        <taxon>Stramenopiles</taxon>
        <taxon>Bigyra</taxon>
        <taxon>Labyrinthulomycetes</taxon>
        <taxon>Thraustochytrida</taxon>
        <taxon>Thraustochytriidae</taxon>
        <taxon>Hondaea</taxon>
    </lineage>
</organism>
<feature type="region of interest" description="Disordered" evidence="5">
    <location>
        <begin position="196"/>
        <end position="215"/>
    </location>
</feature>
<dbReference type="PANTHER" id="PTHR23130">
    <property type="entry name" value="CYTOCHROME B561 AND DOMON DOMAIN-CONTAINING PROTEIN"/>
    <property type="match status" value="1"/>
</dbReference>
<dbReference type="PROSITE" id="PS50836">
    <property type="entry name" value="DOMON"/>
    <property type="match status" value="2"/>
</dbReference>
<comment type="subcellular location">
    <subcellularLocation>
        <location evidence="1">Membrane</location>
    </subcellularLocation>
</comment>
<evidence type="ECO:0000256" key="6">
    <source>
        <dbReference type="SAM" id="SignalP"/>
    </source>
</evidence>
<name>A0A2R5GC39_9STRA</name>
<evidence type="ECO:0000256" key="2">
    <source>
        <dbReference type="ARBA" id="ARBA00022448"/>
    </source>
</evidence>
<dbReference type="Proteomes" id="UP000241890">
    <property type="component" value="Unassembled WGS sequence"/>
</dbReference>
<feature type="signal peptide" evidence="6">
    <location>
        <begin position="1"/>
        <end position="24"/>
    </location>
</feature>
<keyword evidence="4" id="KW-0472">Membrane</keyword>
<evidence type="ECO:0000256" key="3">
    <source>
        <dbReference type="ARBA" id="ARBA00022729"/>
    </source>
</evidence>
<dbReference type="InParanoid" id="A0A2R5GC39"/>
<keyword evidence="3 6" id="KW-0732">Signal</keyword>
<sequence>MPNNSAAQLLLLLLLPALCTRARAQGSVTLTPGAAELSVTAVGESFFRVQVQVDRGVEDEDQWVAFGVGQDAAASCGMGSSSLVVGRLCSSETCGDATAVQMYETNGYSGVTSNTNSDGTLRNASISREGTVLTLNFEADIIGAESLIDSRCVIWAAGALTTDSANDHLERHFSANGETMRRSSISVNFAALAASPIDSPAPTPQPSDAPSNPVGTIEAFNGDLDVTYQVTASGATRIVARYPMTSGWIGIGLSDDGSMVGSHAVIGGLGVSDLPASVGEYQLKSYGTPSLYTGSSEMSDASVTVDGGVMEVSFTATSIAGRTLDASGDDHIVFAVYQGSTFGRQHDNAGNARVNWTSPVPSSVSQMSAFQTLLFAIIAMRAAVRA</sequence>
<dbReference type="InterPro" id="IPR045266">
    <property type="entry name" value="DOH_DOMON"/>
</dbReference>
<evidence type="ECO:0000259" key="7">
    <source>
        <dbReference type="PROSITE" id="PS50836"/>
    </source>
</evidence>
<evidence type="ECO:0000256" key="1">
    <source>
        <dbReference type="ARBA" id="ARBA00004370"/>
    </source>
</evidence>
<protein>
    <recommendedName>
        <fullName evidence="7">DOMON domain-containing protein</fullName>
    </recommendedName>
</protein>
<keyword evidence="2" id="KW-0813">Transport</keyword>
<evidence type="ECO:0000313" key="9">
    <source>
        <dbReference type="Proteomes" id="UP000241890"/>
    </source>
</evidence>
<feature type="chain" id="PRO_5015351346" description="DOMON domain-containing protein" evidence="6">
    <location>
        <begin position="25"/>
        <end position="386"/>
    </location>
</feature>
<evidence type="ECO:0000256" key="5">
    <source>
        <dbReference type="SAM" id="MobiDB-lite"/>
    </source>
</evidence>
<dbReference type="CDD" id="cd09631">
    <property type="entry name" value="DOMON_DOH"/>
    <property type="match status" value="1"/>
</dbReference>
<dbReference type="OrthoDB" id="19261at2759"/>
<gene>
    <name evidence="8" type="ORF">FCC1311_035002</name>
</gene>
<comment type="caution">
    <text evidence="8">The sequence shown here is derived from an EMBL/GenBank/DDBJ whole genome shotgun (WGS) entry which is preliminary data.</text>
</comment>
<evidence type="ECO:0000313" key="8">
    <source>
        <dbReference type="EMBL" id="GBG27278.1"/>
    </source>
</evidence>
<feature type="domain" description="DOMON" evidence="7">
    <location>
        <begin position="222"/>
        <end position="337"/>
    </location>
</feature>
<dbReference type="GO" id="GO:0016020">
    <property type="term" value="C:membrane"/>
    <property type="evidence" value="ECO:0007669"/>
    <property type="project" value="UniProtKB-SubCell"/>
</dbReference>
<evidence type="ECO:0000256" key="4">
    <source>
        <dbReference type="ARBA" id="ARBA00023136"/>
    </source>
</evidence>
<dbReference type="AlphaFoldDB" id="A0A2R5GC39"/>
<keyword evidence="9" id="KW-1185">Reference proteome</keyword>
<dbReference type="EMBL" id="BEYU01000029">
    <property type="protein sequence ID" value="GBG27278.1"/>
    <property type="molecule type" value="Genomic_DNA"/>
</dbReference>
<proteinExistence type="predicted"/>
<dbReference type="InterPro" id="IPR005018">
    <property type="entry name" value="DOMON_domain"/>
</dbReference>
<reference evidence="8 9" key="1">
    <citation type="submission" date="2017-12" db="EMBL/GenBank/DDBJ databases">
        <title>Sequencing, de novo assembly and annotation of complete genome of a new Thraustochytrid species, strain FCC1311.</title>
        <authorList>
            <person name="Sedici K."/>
            <person name="Godart F."/>
            <person name="Aiese Cigliano R."/>
            <person name="Sanseverino W."/>
            <person name="Barakat M."/>
            <person name="Ortet P."/>
            <person name="Marechal E."/>
            <person name="Cagnac O."/>
            <person name="Amato A."/>
        </authorList>
    </citation>
    <scope>NUCLEOTIDE SEQUENCE [LARGE SCALE GENOMIC DNA]</scope>
</reference>
<dbReference type="PANTHER" id="PTHR23130:SF171">
    <property type="entry name" value="OS01G0895300 PROTEIN"/>
    <property type="match status" value="1"/>
</dbReference>
<feature type="domain" description="DOMON" evidence="7">
    <location>
        <begin position="33"/>
        <end position="158"/>
    </location>
</feature>